<dbReference type="FunFam" id="2.60.120.200:FF:000021">
    <property type="entry name" value="Galectin"/>
    <property type="match status" value="1"/>
</dbReference>
<gene>
    <name evidence="5" type="primary">Lgals2</name>
    <name evidence="5" type="ORF">N1851_003826</name>
</gene>
<reference evidence="5" key="1">
    <citation type="journal article" date="2023" name="Front. Mar. Sci.">
        <title>A new Merluccius polli reference genome to investigate the effects of global change in West African waters.</title>
        <authorList>
            <person name="Mateo J.L."/>
            <person name="Blanco-Fernandez C."/>
            <person name="Garcia-Vazquez E."/>
            <person name="Machado-Schiaffino G."/>
        </authorList>
    </citation>
    <scope>NUCLEOTIDE SEQUENCE</scope>
    <source>
        <strain evidence="5">C29</strain>
        <tissue evidence="5">Fin</tissue>
    </source>
</reference>
<dbReference type="PANTHER" id="PTHR11346:SF97">
    <property type="entry name" value="GALECTIN-1"/>
    <property type="match status" value="1"/>
</dbReference>
<comment type="caution">
    <text evidence="5">The sequence shown here is derived from an EMBL/GenBank/DDBJ whole genome shotgun (WGS) entry which is preliminary data.</text>
</comment>
<evidence type="ECO:0000256" key="1">
    <source>
        <dbReference type="ARBA" id="ARBA00022734"/>
    </source>
</evidence>
<dbReference type="Proteomes" id="UP001174136">
    <property type="component" value="Unassembled WGS sequence"/>
</dbReference>
<protein>
    <recommendedName>
        <fullName evidence="2">Galectin</fullName>
    </recommendedName>
</protein>
<evidence type="ECO:0000313" key="5">
    <source>
        <dbReference type="EMBL" id="KAK0154081.1"/>
    </source>
</evidence>
<dbReference type="InterPro" id="IPR001079">
    <property type="entry name" value="Galectin_CRD"/>
</dbReference>
<dbReference type="GO" id="GO:0030246">
    <property type="term" value="F:carbohydrate binding"/>
    <property type="evidence" value="ECO:0007669"/>
    <property type="project" value="UniProtKB-UniRule"/>
</dbReference>
<dbReference type="PANTHER" id="PTHR11346">
    <property type="entry name" value="GALECTIN"/>
    <property type="match status" value="1"/>
</dbReference>
<dbReference type="CDD" id="cd00070">
    <property type="entry name" value="GLECT"/>
    <property type="match status" value="1"/>
</dbReference>
<dbReference type="InterPro" id="IPR044156">
    <property type="entry name" value="Galectin-like"/>
</dbReference>
<dbReference type="GO" id="GO:0005615">
    <property type="term" value="C:extracellular space"/>
    <property type="evidence" value="ECO:0007669"/>
    <property type="project" value="TreeGrafter"/>
</dbReference>
<keyword evidence="6" id="KW-1185">Reference proteome</keyword>
<dbReference type="Pfam" id="PF00337">
    <property type="entry name" value="Gal-bind_lectin"/>
    <property type="match status" value="1"/>
</dbReference>
<dbReference type="Gene3D" id="2.60.120.200">
    <property type="match status" value="1"/>
</dbReference>
<sequence length="359" mass="39188">MRSRRKMRSASICSHSDFTVAADASMSFSFRPHGTLRSDKLLSRAEKSPSCQQRPWGGGVPVKQPSPSGGSSPNPGSGANMQAGTMDSAGTATGSTASSFAVNDAISPPPTPRNLEGKVSNMSFKEGAEFKIRVKPKDDGNSFAINVGHDSENIALHFNPRFEENAIVCNSLSGGCWGEEHREGSLPFTRGEECKFYLSFNMEYFYIKLPDGSTMSFPNRLGDVKYQFFSISGDARIVGIKINGNLQEDSKRPDSRLRNVPLINYIPWKKEAPRRATQGVLEPVAAPFWASALRLSGEKSLTSCHTQKGRKQAQYATTMEKIMVATFCLRPLLRAERPPPPPPPPPLLLPPPRLACAAQ</sequence>
<evidence type="ECO:0000256" key="2">
    <source>
        <dbReference type="RuleBase" id="RU102079"/>
    </source>
</evidence>
<dbReference type="GO" id="GO:0016936">
    <property type="term" value="F:galactoside binding"/>
    <property type="evidence" value="ECO:0007669"/>
    <property type="project" value="TreeGrafter"/>
</dbReference>
<feature type="compositionally biased region" description="Low complexity" evidence="3">
    <location>
        <begin position="61"/>
        <end position="99"/>
    </location>
</feature>
<dbReference type="PROSITE" id="PS51304">
    <property type="entry name" value="GALECTIN"/>
    <property type="match status" value="1"/>
</dbReference>
<dbReference type="SUPFAM" id="SSF49899">
    <property type="entry name" value="Concanavalin A-like lectins/glucanases"/>
    <property type="match status" value="1"/>
</dbReference>
<evidence type="ECO:0000256" key="3">
    <source>
        <dbReference type="SAM" id="MobiDB-lite"/>
    </source>
</evidence>
<dbReference type="InterPro" id="IPR013320">
    <property type="entry name" value="ConA-like_dom_sf"/>
</dbReference>
<evidence type="ECO:0000313" key="6">
    <source>
        <dbReference type="Proteomes" id="UP001174136"/>
    </source>
</evidence>
<feature type="region of interest" description="Disordered" evidence="3">
    <location>
        <begin position="42"/>
        <end position="120"/>
    </location>
</feature>
<feature type="domain" description="Galectin" evidence="4">
    <location>
        <begin position="116"/>
        <end position="243"/>
    </location>
</feature>
<accession>A0AA47P7S4</accession>
<evidence type="ECO:0000259" key="4">
    <source>
        <dbReference type="PROSITE" id="PS51304"/>
    </source>
</evidence>
<keyword evidence="1 2" id="KW-0430">Lectin</keyword>
<name>A0AA47P7S4_MERPO</name>
<dbReference type="SMART" id="SM00276">
    <property type="entry name" value="GLECT"/>
    <property type="match status" value="1"/>
</dbReference>
<dbReference type="AlphaFoldDB" id="A0AA47P7S4"/>
<dbReference type="GO" id="GO:0043236">
    <property type="term" value="F:laminin binding"/>
    <property type="evidence" value="ECO:0007669"/>
    <property type="project" value="TreeGrafter"/>
</dbReference>
<dbReference type="EMBL" id="JAOPHQ010000585">
    <property type="protein sequence ID" value="KAK0154081.1"/>
    <property type="molecule type" value="Genomic_DNA"/>
</dbReference>
<dbReference type="SMART" id="SM00908">
    <property type="entry name" value="Gal-bind_lectin"/>
    <property type="match status" value="1"/>
</dbReference>
<proteinExistence type="predicted"/>
<organism evidence="5 6">
    <name type="scientific">Merluccius polli</name>
    <name type="common">Benguela hake</name>
    <name type="synonym">Merluccius cadenati</name>
    <dbReference type="NCBI Taxonomy" id="89951"/>
    <lineage>
        <taxon>Eukaryota</taxon>
        <taxon>Metazoa</taxon>
        <taxon>Chordata</taxon>
        <taxon>Craniata</taxon>
        <taxon>Vertebrata</taxon>
        <taxon>Euteleostomi</taxon>
        <taxon>Actinopterygii</taxon>
        <taxon>Neopterygii</taxon>
        <taxon>Teleostei</taxon>
        <taxon>Neoteleostei</taxon>
        <taxon>Acanthomorphata</taxon>
        <taxon>Zeiogadaria</taxon>
        <taxon>Gadariae</taxon>
        <taxon>Gadiformes</taxon>
        <taxon>Gadoidei</taxon>
        <taxon>Merlucciidae</taxon>
        <taxon>Merluccius</taxon>
    </lineage>
</organism>